<dbReference type="AlphaFoldDB" id="A0A8H6K7Y6"/>
<dbReference type="InterPro" id="IPR015421">
    <property type="entry name" value="PyrdxlP-dep_Trfase_major"/>
</dbReference>
<organism evidence="4 5">
    <name type="scientific">Colletotrichum musicola</name>
    <dbReference type="NCBI Taxonomy" id="2175873"/>
    <lineage>
        <taxon>Eukaryota</taxon>
        <taxon>Fungi</taxon>
        <taxon>Dikarya</taxon>
        <taxon>Ascomycota</taxon>
        <taxon>Pezizomycotina</taxon>
        <taxon>Sordariomycetes</taxon>
        <taxon>Hypocreomycetidae</taxon>
        <taxon>Glomerellales</taxon>
        <taxon>Glomerellaceae</taxon>
        <taxon>Colletotrichum</taxon>
        <taxon>Colletotrichum orchidearum species complex</taxon>
    </lineage>
</organism>
<dbReference type="Pfam" id="PF01053">
    <property type="entry name" value="Cys_Met_Meta_PP"/>
    <property type="match status" value="1"/>
</dbReference>
<dbReference type="GO" id="GO:0030170">
    <property type="term" value="F:pyridoxal phosphate binding"/>
    <property type="evidence" value="ECO:0007669"/>
    <property type="project" value="InterPro"/>
</dbReference>
<dbReference type="PANTHER" id="PTHR42699">
    <property type="match status" value="1"/>
</dbReference>
<reference evidence="4" key="1">
    <citation type="journal article" date="2020" name="Phytopathology">
        <title>Genome Sequence Resources of Colletotrichum truncatum, C. plurivorum, C. musicola, and C. sojae: Four Species Pathogenic to Soybean (Glycine max).</title>
        <authorList>
            <person name="Rogerio F."/>
            <person name="Boufleur T.R."/>
            <person name="Ciampi-Guillardi M."/>
            <person name="Sukno S.A."/>
            <person name="Thon M.R."/>
            <person name="Massola Junior N.S."/>
            <person name="Baroncelli R."/>
        </authorList>
    </citation>
    <scope>NUCLEOTIDE SEQUENCE</scope>
    <source>
        <strain evidence="4">LFN0074</strain>
    </source>
</reference>
<comment type="similarity">
    <text evidence="3">Belongs to the trans-sulfuration enzymes family.</text>
</comment>
<name>A0A8H6K7Y6_9PEZI</name>
<dbReference type="GO" id="GO:0019346">
    <property type="term" value="P:transsulfuration"/>
    <property type="evidence" value="ECO:0007669"/>
    <property type="project" value="InterPro"/>
</dbReference>
<evidence type="ECO:0000256" key="2">
    <source>
        <dbReference type="ARBA" id="ARBA00022898"/>
    </source>
</evidence>
<dbReference type="GO" id="GO:0003962">
    <property type="term" value="F:cystathionine gamma-synthase activity"/>
    <property type="evidence" value="ECO:0007669"/>
    <property type="project" value="TreeGrafter"/>
</dbReference>
<dbReference type="InterPro" id="IPR000277">
    <property type="entry name" value="Cys/Met-Metab_PyrdxlP-dep_enz"/>
</dbReference>
<sequence length="562" mass="60803">MPVLKPTSEWGRCVPPESDHGITTYAPGWDSAVRLRESDPEILSRIVHIYPRFGPFGPVAKALKAVCAGLKLPDGQEGLFFTSPVALDAARKHATHPHRKEHVLKVEELGSRCVDVGGVRLFVVTFPAAKTPGVIGVWQNPGIGVSIRLAERILGNIDTLTEVADGAAPETEYLPEVPAHGKLRERIAGLLRRAPVDEQKVSLVKGEDVFLYMTGMAAIFAAHNGLLAYRPGAVAILGIVFHSTIHYVQESCPDGYKHFGPVDGAGLDGFEAWLDEMTSKGRDVSYVFVEFPSNPLLASVDIFRLKRLSEKHGFVLVLDDTVGSFANVDVLPHCDVLVSSLTKSLSGYANVMGGSLVLNPLSAHYPSLSGRWKDGFRNEVYEADAEVLLANSENYLERTVVLNRNAAVMAAHLHTLVDDPTSPVLRVLYPPYLKDWHTYKSVLRRPAPELPEPGAGCLLSVDFDSVTAARAFYDRLGFYPGPHLGAHRTLSFCYNTLAFGKDAEEAEYHRGYGLLEESVRVSAGLEEGGDLIDTLEDALAAAGKVYGDVNGAEGVVGSGVAS</sequence>
<dbReference type="OrthoDB" id="10047078at2759"/>
<gene>
    <name evidence="4" type="ORF">CMUS01_09318</name>
</gene>
<evidence type="ECO:0000313" key="5">
    <source>
        <dbReference type="Proteomes" id="UP000639643"/>
    </source>
</evidence>
<evidence type="ECO:0000313" key="4">
    <source>
        <dbReference type="EMBL" id="KAF6826704.1"/>
    </source>
</evidence>
<dbReference type="InterPro" id="IPR015422">
    <property type="entry name" value="PyrdxlP-dep_Trfase_small"/>
</dbReference>
<dbReference type="InterPro" id="IPR051750">
    <property type="entry name" value="Trans-sulfuration_enzymes"/>
</dbReference>
<evidence type="ECO:0000256" key="1">
    <source>
        <dbReference type="ARBA" id="ARBA00001933"/>
    </source>
</evidence>
<dbReference type="Proteomes" id="UP000639643">
    <property type="component" value="Unassembled WGS sequence"/>
</dbReference>
<dbReference type="EMBL" id="WIGM01000391">
    <property type="protein sequence ID" value="KAF6826704.1"/>
    <property type="molecule type" value="Genomic_DNA"/>
</dbReference>
<keyword evidence="2 3" id="KW-0663">Pyridoxal phosphate</keyword>
<protein>
    <submittedName>
        <fullName evidence="4">Cystathionine gamma-synthase</fullName>
    </submittedName>
</protein>
<proteinExistence type="inferred from homology"/>
<comment type="caution">
    <text evidence="4">The sequence shown here is derived from an EMBL/GenBank/DDBJ whole genome shotgun (WGS) entry which is preliminary data.</text>
</comment>
<dbReference type="Gene3D" id="3.40.640.10">
    <property type="entry name" value="Type I PLP-dependent aspartate aminotransferase-like (Major domain)"/>
    <property type="match status" value="1"/>
</dbReference>
<comment type="cofactor">
    <cofactor evidence="1 3">
        <name>pyridoxal 5'-phosphate</name>
        <dbReference type="ChEBI" id="CHEBI:597326"/>
    </cofactor>
</comment>
<keyword evidence="5" id="KW-1185">Reference proteome</keyword>
<evidence type="ECO:0000256" key="3">
    <source>
        <dbReference type="RuleBase" id="RU362118"/>
    </source>
</evidence>
<dbReference type="InterPro" id="IPR015424">
    <property type="entry name" value="PyrdxlP-dep_Trfase"/>
</dbReference>
<dbReference type="PANTHER" id="PTHR42699:SF1">
    <property type="entry name" value="CYSTATHIONINE GAMMA-SYNTHASE-RELATED"/>
    <property type="match status" value="1"/>
</dbReference>
<dbReference type="SUPFAM" id="SSF53383">
    <property type="entry name" value="PLP-dependent transferases"/>
    <property type="match status" value="1"/>
</dbReference>
<accession>A0A8H6K7Y6</accession>
<dbReference type="Gene3D" id="3.90.1150.10">
    <property type="entry name" value="Aspartate Aminotransferase, domain 1"/>
    <property type="match status" value="1"/>
</dbReference>